<dbReference type="RefSeq" id="WP_053995652.1">
    <property type="nucleotide sequence ID" value="NZ_CP065643.1"/>
</dbReference>
<evidence type="ECO:0000313" key="2">
    <source>
        <dbReference type="Proteomes" id="UP000037977"/>
    </source>
</evidence>
<gene>
    <name evidence="1" type="ORF">ADM90_14395</name>
</gene>
<dbReference type="EMBL" id="LGCI01000009">
    <property type="protein sequence ID" value="KOY81585.1"/>
    <property type="molecule type" value="Genomic_DNA"/>
</dbReference>
<dbReference type="STRING" id="33935.ADM90_14395"/>
<evidence type="ECO:0000313" key="1">
    <source>
        <dbReference type="EMBL" id="KOY81585.1"/>
    </source>
</evidence>
<dbReference type="AlphaFoldDB" id="A0A0N0UWL9"/>
<accession>A0A0N0UWL9</accession>
<dbReference type="Proteomes" id="UP000037977">
    <property type="component" value="Unassembled WGS sequence"/>
</dbReference>
<sequence>MNEIQPLLVQLTEEFFNNLVVSAKVTIDGIVYDKPIAHTSTRYGLRKYVKLTNEQGLITRAALVDAHGRELYVKDMHYQKDAQGYAIAFPLMIEVKEVKVNG</sequence>
<dbReference type="OrthoDB" id="2968718at2"/>
<name>A0A0N0UWL9_9BACI</name>
<organism evidence="1 2">
    <name type="scientific">Lysinibacillus macroides</name>
    <dbReference type="NCBI Taxonomy" id="33935"/>
    <lineage>
        <taxon>Bacteria</taxon>
        <taxon>Bacillati</taxon>
        <taxon>Bacillota</taxon>
        <taxon>Bacilli</taxon>
        <taxon>Bacillales</taxon>
        <taxon>Bacillaceae</taxon>
        <taxon>Lysinibacillus</taxon>
    </lineage>
</organism>
<dbReference type="PATRIC" id="fig|33935.3.peg.4898"/>
<reference evidence="1 2" key="1">
    <citation type="submission" date="2015-07" db="EMBL/GenBank/DDBJ databases">
        <title>Genome sequencing project for genomic taxonomy and phylogenomics of Bacillus-like bacteria.</title>
        <authorList>
            <person name="Liu B."/>
            <person name="Wang J."/>
            <person name="Zhu Y."/>
            <person name="Liu G."/>
            <person name="Chen Q."/>
            <person name="Chen Z."/>
            <person name="Che J."/>
            <person name="Ge C."/>
            <person name="Shi H."/>
            <person name="Pan Z."/>
            <person name="Liu X."/>
        </authorList>
    </citation>
    <scope>NUCLEOTIDE SEQUENCE [LARGE SCALE GENOMIC DNA]</scope>
    <source>
        <strain evidence="1 2">DSM 54</strain>
    </source>
</reference>
<protein>
    <submittedName>
        <fullName evidence="1">Uncharacterized protein</fullName>
    </submittedName>
</protein>
<comment type="caution">
    <text evidence="1">The sequence shown here is derived from an EMBL/GenBank/DDBJ whole genome shotgun (WGS) entry which is preliminary data.</text>
</comment>
<proteinExistence type="predicted"/>
<keyword evidence="2" id="KW-1185">Reference proteome</keyword>